<gene>
    <name evidence="1" type="ORF">MM415A05657_0009</name>
    <name evidence="2" type="ORF">MM415B07701_0005</name>
</gene>
<evidence type="ECO:0000313" key="2">
    <source>
        <dbReference type="EMBL" id="QJA96664.1"/>
    </source>
</evidence>
<proteinExistence type="predicted"/>
<evidence type="ECO:0000313" key="1">
    <source>
        <dbReference type="EMBL" id="QJA68834.1"/>
    </source>
</evidence>
<dbReference type="AlphaFoldDB" id="A0A6M3LT51"/>
<reference evidence="2" key="1">
    <citation type="submission" date="2020-03" db="EMBL/GenBank/DDBJ databases">
        <title>The deep terrestrial virosphere.</title>
        <authorList>
            <person name="Holmfeldt K."/>
            <person name="Nilsson E."/>
            <person name="Simone D."/>
            <person name="Lopez-Fernandez M."/>
            <person name="Wu X."/>
            <person name="de Brujin I."/>
            <person name="Lundin D."/>
            <person name="Andersson A."/>
            <person name="Bertilsson S."/>
            <person name="Dopson M."/>
        </authorList>
    </citation>
    <scope>NUCLEOTIDE SEQUENCE</scope>
    <source>
        <strain evidence="1">MM415A05657</strain>
        <strain evidence="2">MM415B07701</strain>
    </source>
</reference>
<accession>A0A6M3LT51</accession>
<protein>
    <submittedName>
        <fullName evidence="2">Uncharacterized protein</fullName>
    </submittedName>
</protein>
<dbReference type="EMBL" id="MT143422">
    <property type="protein sequence ID" value="QJA96664.1"/>
    <property type="molecule type" value="Genomic_DNA"/>
</dbReference>
<organism evidence="2">
    <name type="scientific">viral metagenome</name>
    <dbReference type="NCBI Taxonomy" id="1070528"/>
    <lineage>
        <taxon>unclassified sequences</taxon>
        <taxon>metagenomes</taxon>
        <taxon>organismal metagenomes</taxon>
    </lineage>
</organism>
<name>A0A6M3LT51_9ZZZZ</name>
<sequence length="91" mass="10744">MITTKDIRRHYREPIKTTFKHDIDKYISEPIVQSYIGKAMQYELSEQDRDWLWDNGQHGGHYPHLNYLCTIYIHPLTIAQNCIRIAAKIGA</sequence>
<dbReference type="EMBL" id="MT141653">
    <property type="protein sequence ID" value="QJA68834.1"/>
    <property type="molecule type" value="Genomic_DNA"/>
</dbReference>